<dbReference type="Proteomes" id="UP001642260">
    <property type="component" value="Unassembled WGS sequence"/>
</dbReference>
<keyword evidence="5 12" id="KW-0926">Vacuole</keyword>
<feature type="transmembrane region" description="Helical" evidence="12">
    <location>
        <begin position="320"/>
        <end position="347"/>
    </location>
</feature>
<evidence type="ECO:0000256" key="5">
    <source>
        <dbReference type="ARBA" id="ARBA00022554"/>
    </source>
</evidence>
<dbReference type="NCBIfam" id="TIGR00378">
    <property type="entry name" value="cax"/>
    <property type="match status" value="1"/>
</dbReference>
<gene>
    <name evidence="14" type="ORF">ERUC_LOCUS41085</name>
</gene>
<feature type="domain" description="Sodium/calcium exchanger membrane region" evidence="13">
    <location>
        <begin position="96"/>
        <end position="256"/>
    </location>
</feature>
<dbReference type="InterPro" id="IPR004713">
    <property type="entry name" value="CaH_exchang"/>
</dbReference>
<dbReference type="FunFam" id="1.20.1420.30:FF:000020">
    <property type="entry name" value="Vacuolar cation/proton exchanger"/>
    <property type="match status" value="1"/>
</dbReference>
<feature type="transmembrane region" description="Helical" evidence="12">
    <location>
        <begin position="353"/>
        <end position="381"/>
    </location>
</feature>
<dbReference type="GO" id="GO:0015369">
    <property type="term" value="F:calcium:proton antiporter activity"/>
    <property type="evidence" value="ECO:0007669"/>
    <property type="project" value="UniProtKB-UniRule"/>
</dbReference>
<keyword evidence="4 12" id="KW-0050">Antiport</keyword>
<reference evidence="14 15" key="1">
    <citation type="submission" date="2022-03" db="EMBL/GenBank/DDBJ databases">
        <authorList>
            <person name="Macdonald S."/>
            <person name="Ahmed S."/>
            <person name="Newling K."/>
        </authorList>
    </citation>
    <scope>NUCLEOTIDE SEQUENCE [LARGE SCALE GENOMIC DNA]</scope>
</reference>
<feature type="transmembrane region" description="Helical" evidence="12">
    <location>
        <begin position="199"/>
        <end position="220"/>
    </location>
</feature>
<dbReference type="PANTHER" id="PTHR31503:SF1">
    <property type="entry name" value="VACUOLAR CATION_PROTON EXCHANGER 3"/>
    <property type="match status" value="1"/>
</dbReference>
<dbReference type="AlphaFoldDB" id="A0ABC8LXG5"/>
<keyword evidence="6 12" id="KW-0109">Calcium transport</keyword>
<keyword evidence="11 12" id="KW-0472">Membrane</keyword>
<feature type="transmembrane region" description="Helical" evidence="12">
    <location>
        <begin position="129"/>
        <end position="148"/>
    </location>
</feature>
<dbReference type="InterPro" id="IPR004837">
    <property type="entry name" value="NaCa_Exmemb"/>
</dbReference>
<evidence type="ECO:0000256" key="10">
    <source>
        <dbReference type="ARBA" id="ARBA00023065"/>
    </source>
</evidence>
<accession>A0ABC8LXG5</accession>
<protein>
    <recommendedName>
        <fullName evidence="12">Vacuolar cation/proton exchanger</fullName>
    </recommendedName>
</protein>
<feature type="transmembrane region" description="Helical" evidence="12">
    <location>
        <begin position="241"/>
        <end position="257"/>
    </location>
</feature>
<feature type="transmembrane region" description="Helical" evidence="12">
    <location>
        <begin position="68"/>
        <end position="85"/>
    </location>
</feature>
<evidence type="ECO:0000256" key="1">
    <source>
        <dbReference type="ARBA" id="ARBA00004128"/>
    </source>
</evidence>
<comment type="caution">
    <text evidence="14">The sequence shown here is derived from an EMBL/GenBank/DDBJ whole genome shotgun (WGS) entry which is preliminary data.</text>
</comment>
<keyword evidence="7 12" id="KW-0812">Transmembrane</keyword>
<evidence type="ECO:0000259" key="13">
    <source>
        <dbReference type="Pfam" id="PF01699"/>
    </source>
</evidence>
<dbReference type="GO" id="GO:0061993">
    <property type="term" value="C:calcium:proton antiporter complex"/>
    <property type="evidence" value="ECO:0007669"/>
    <property type="project" value="UniProtKB-ARBA"/>
</dbReference>
<dbReference type="FunFam" id="1.20.1420.30:FF:000008">
    <property type="entry name" value="Vacuolar cation/proton exchanger"/>
    <property type="match status" value="1"/>
</dbReference>
<evidence type="ECO:0000256" key="8">
    <source>
        <dbReference type="ARBA" id="ARBA00022837"/>
    </source>
</evidence>
<evidence type="ECO:0000313" key="14">
    <source>
        <dbReference type="EMBL" id="CAH8388602.1"/>
    </source>
</evidence>
<dbReference type="InterPro" id="IPR004798">
    <property type="entry name" value="CAX-like"/>
</dbReference>
<feature type="transmembrane region" description="Helical" evidence="12">
    <location>
        <begin position="160"/>
        <end position="184"/>
    </location>
</feature>
<sequence length="459" mass="49517">MGSIAEPWGISESENANATPKGLSRELRHGKTAHNMSSSSLRKKSDLRLIQKVPCKPLKNVLSNLQEVILGTKLTVLFLAIPLAVIANSYHYGRPLIFGLSLIGLTPLAERVSFLTEQLAFYTGPTVGGLLNATCGNATELIIAILALAHNKVAVVKYSLLGSILSNLLLVLGSSLFCGGIANIRREQRFDRKQADVNFFLLLMGLLCHLLPLLLTYAAAGEASTSMINKMSLSLSRTSSIVMLIAYIAYLIFQLWTHRQLFEAQEDEDDAYDDEVKVEETPVIGFWSGFAWLAGMTLVIALLSEYVVATIEDASDTWGLSVSFISIILLPIVGNAAEHAGAIIFAFKNKLDISLGVALGSATQISLFVVPLSVVVAWILGIKMDLNFNILETSCLALAIIITAFTLQDGTSHYMKGLVLMLCYIIIAACFFVDQIPQPKGTSVGIQPKNSAGGGSFSS</sequence>
<keyword evidence="10 12" id="KW-0406">Ion transport</keyword>
<dbReference type="GO" id="GO:0009705">
    <property type="term" value="C:plant-type vacuole membrane"/>
    <property type="evidence" value="ECO:0007669"/>
    <property type="project" value="UniProtKB-ARBA"/>
</dbReference>
<comment type="function">
    <text evidence="12">Vacuolar cation/proton exchanger (CAX). Translocates Ca(2+) and other metal ions into vacuoles using the proton gradient formed by H(+)-ATPase and H(+)-pyrophosphatase.</text>
</comment>
<comment type="similarity">
    <text evidence="2">Belongs to the Ca(2+):cation antiporter (CaCA) (TC 2.A.19) family. Cation/proton exchanger (CAX) subfamily.</text>
</comment>
<dbReference type="GO" id="GO:0055062">
    <property type="term" value="P:phosphate ion homeostasis"/>
    <property type="evidence" value="ECO:0007669"/>
    <property type="project" value="UniProtKB-ARBA"/>
</dbReference>
<evidence type="ECO:0000256" key="9">
    <source>
        <dbReference type="ARBA" id="ARBA00022989"/>
    </source>
</evidence>
<dbReference type="EMBL" id="CAKOAT010808486">
    <property type="protein sequence ID" value="CAH8388602.1"/>
    <property type="molecule type" value="Genomic_DNA"/>
</dbReference>
<dbReference type="NCBIfam" id="TIGR00846">
    <property type="entry name" value="caca2"/>
    <property type="match status" value="1"/>
</dbReference>
<proteinExistence type="inferred from homology"/>
<dbReference type="GO" id="GO:0010351">
    <property type="term" value="P:lithium ion transport"/>
    <property type="evidence" value="ECO:0007669"/>
    <property type="project" value="UniProtKB-ARBA"/>
</dbReference>
<organism evidence="14 15">
    <name type="scientific">Eruca vesicaria subsp. sativa</name>
    <name type="common">Garden rocket</name>
    <name type="synonym">Eruca sativa</name>
    <dbReference type="NCBI Taxonomy" id="29727"/>
    <lineage>
        <taxon>Eukaryota</taxon>
        <taxon>Viridiplantae</taxon>
        <taxon>Streptophyta</taxon>
        <taxon>Embryophyta</taxon>
        <taxon>Tracheophyta</taxon>
        <taxon>Spermatophyta</taxon>
        <taxon>Magnoliopsida</taxon>
        <taxon>eudicotyledons</taxon>
        <taxon>Gunneridae</taxon>
        <taxon>Pentapetalae</taxon>
        <taxon>rosids</taxon>
        <taxon>malvids</taxon>
        <taxon>Brassicales</taxon>
        <taxon>Brassicaceae</taxon>
        <taxon>Brassiceae</taxon>
        <taxon>Eruca</taxon>
    </lineage>
</organism>
<evidence type="ECO:0000256" key="2">
    <source>
        <dbReference type="ARBA" id="ARBA00008248"/>
    </source>
</evidence>
<name>A0ABC8LXG5_ERUVS</name>
<dbReference type="GO" id="GO:0006874">
    <property type="term" value="P:intracellular calcium ion homeostasis"/>
    <property type="evidence" value="ECO:0007669"/>
    <property type="project" value="UniProtKB-ARBA"/>
</dbReference>
<evidence type="ECO:0000256" key="4">
    <source>
        <dbReference type="ARBA" id="ARBA00022449"/>
    </source>
</evidence>
<evidence type="ECO:0000256" key="7">
    <source>
        <dbReference type="ARBA" id="ARBA00022692"/>
    </source>
</evidence>
<feature type="transmembrane region" description="Helical" evidence="12">
    <location>
        <begin position="284"/>
        <end position="308"/>
    </location>
</feature>
<keyword evidence="9 12" id="KW-1133">Transmembrane helix</keyword>
<comment type="subcellular location">
    <subcellularLocation>
        <location evidence="1">Vacuole membrane</location>
        <topology evidence="1">Multi-pass membrane protein</topology>
    </subcellularLocation>
</comment>
<keyword evidence="3 12" id="KW-0813">Transport</keyword>
<dbReference type="InterPro" id="IPR044880">
    <property type="entry name" value="NCX_ion-bd_dom_sf"/>
</dbReference>
<feature type="transmembrane region" description="Helical" evidence="12">
    <location>
        <begin position="388"/>
        <end position="407"/>
    </location>
</feature>
<feature type="transmembrane region" description="Helical" evidence="12">
    <location>
        <begin position="92"/>
        <end position="109"/>
    </location>
</feature>
<keyword evidence="8 12" id="KW-0106">Calcium</keyword>
<keyword evidence="15" id="KW-1185">Reference proteome</keyword>
<evidence type="ECO:0000256" key="11">
    <source>
        <dbReference type="ARBA" id="ARBA00023136"/>
    </source>
</evidence>
<evidence type="ECO:0000256" key="12">
    <source>
        <dbReference type="RuleBase" id="RU365028"/>
    </source>
</evidence>
<evidence type="ECO:0000256" key="3">
    <source>
        <dbReference type="ARBA" id="ARBA00022448"/>
    </source>
</evidence>
<dbReference type="GO" id="GO:0010119">
    <property type="term" value="P:regulation of stomatal movement"/>
    <property type="evidence" value="ECO:0007669"/>
    <property type="project" value="UniProtKB-ARBA"/>
</dbReference>
<evidence type="ECO:0000313" key="15">
    <source>
        <dbReference type="Proteomes" id="UP001642260"/>
    </source>
</evidence>
<dbReference type="GO" id="GO:0030026">
    <property type="term" value="P:intracellular manganese ion homeostasis"/>
    <property type="evidence" value="ECO:0007669"/>
    <property type="project" value="UniProtKB-ARBA"/>
</dbReference>
<feature type="domain" description="Sodium/calcium exchanger membrane region" evidence="13">
    <location>
        <begin position="289"/>
        <end position="432"/>
    </location>
</feature>
<dbReference type="GO" id="GO:0006882">
    <property type="term" value="P:intracellular zinc ion homeostasis"/>
    <property type="evidence" value="ECO:0007669"/>
    <property type="project" value="UniProtKB-ARBA"/>
</dbReference>
<feature type="transmembrane region" description="Helical" evidence="12">
    <location>
        <begin position="413"/>
        <end position="433"/>
    </location>
</feature>
<dbReference type="Gene3D" id="1.20.1420.30">
    <property type="entry name" value="NCX, central ion-binding region"/>
    <property type="match status" value="2"/>
</dbReference>
<dbReference type="Pfam" id="PF01699">
    <property type="entry name" value="Na_Ca_ex"/>
    <property type="match status" value="2"/>
</dbReference>
<evidence type="ECO:0000256" key="6">
    <source>
        <dbReference type="ARBA" id="ARBA00022568"/>
    </source>
</evidence>
<dbReference type="PANTHER" id="PTHR31503">
    <property type="entry name" value="VACUOLAR CALCIUM ION TRANSPORTER"/>
    <property type="match status" value="1"/>
</dbReference>